<comment type="caution">
    <text evidence="3">The sequence shown here is derived from an EMBL/GenBank/DDBJ whole genome shotgun (WGS) entry which is preliminary data.</text>
</comment>
<feature type="chain" id="PRO_5043751736" evidence="2">
    <location>
        <begin position="27"/>
        <end position="120"/>
    </location>
</feature>
<feature type="signal peptide" evidence="2">
    <location>
        <begin position="1"/>
        <end position="26"/>
    </location>
</feature>
<evidence type="ECO:0000256" key="1">
    <source>
        <dbReference type="SAM" id="MobiDB-lite"/>
    </source>
</evidence>
<accession>A0AAV1KMU5</accession>
<organism evidence="3 4">
    <name type="scientific">Parnassius mnemosyne</name>
    <name type="common">clouded apollo</name>
    <dbReference type="NCBI Taxonomy" id="213953"/>
    <lineage>
        <taxon>Eukaryota</taxon>
        <taxon>Metazoa</taxon>
        <taxon>Ecdysozoa</taxon>
        <taxon>Arthropoda</taxon>
        <taxon>Hexapoda</taxon>
        <taxon>Insecta</taxon>
        <taxon>Pterygota</taxon>
        <taxon>Neoptera</taxon>
        <taxon>Endopterygota</taxon>
        <taxon>Lepidoptera</taxon>
        <taxon>Glossata</taxon>
        <taxon>Ditrysia</taxon>
        <taxon>Papilionoidea</taxon>
        <taxon>Papilionidae</taxon>
        <taxon>Parnassiinae</taxon>
        <taxon>Parnassini</taxon>
        <taxon>Parnassius</taxon>
        <taxon>Driopa</taxon>
    </lineage>
</organism>
<dbReference type="Proteomes" id="UP001314205">
    <property type="component" value="Unassembled WGS sequence"/>
</dbReference>
<reference evidence="3 4" key="1">
    <citation type="submission" date="2023-11" db="EMBL/GenBank/DDBJ databases">
        <authorList>
            <person name="Hedman E."/>
            <person name="Englund M."/>
            <person name="Stromberg M."/>
            <person name="Nyberg Akerstrom W."/>
            <person name="Nylinder S."/>
            <person name="Jareborg N."/>
            <person name="Kallberg Y."/>
            <person name="Kronander E."/>
        </authorList>
    </citation>
    <scope>NUCLEOTIDE SEQUENCE [LARGE SCALE GENOMIC DNA]</scope>
</reference>
<evidence type="ECO:0000313" key="4">
    <source>
        <dbReference type="Proteomes" id="UP001314205"/>
    </source>
</evidence>
<dbReference type="EMBL" id="CAVLGL010000068">
    <property type="protein sequence ID" value="CAK1584353.1"/>
    <property type="molecule type" value="Genomic_DNA"/>
</dbReference>
<sequence>METVRLFLLKVILMAIIFNISVATNANPLIHNIPSSITSDVRHKTHVEQHSNKLQQQRNSRNFKEKSWSPRSSNYGDFNSLPPYLVYNRKLGSYYPYYPKQNSIRRNMVQNRSRQQKWSH</sequence>
<evidence type="ECO:0000256" key="2">
    <source>
        <dbReference type="SAM" id="SignalP"/>
    </source>
</evidence>
<dbReference type="AlphaFoldDB" id="A0AAV1KMU5"/>
<name>A0AAV1KMU5_9NEOP</name>
<proteinExistence type="predicted"/>
<feature type="region of interest" description="Disordered" evidence="1">
    <location>
        <begin position="44"/>
        <end position="74"/>
    </location>
</feature>
<protein>
    <submittedName>
        <fullName evidence="3">Uncharacterized protein</fullName>
    </submittedName>
</protein>
<gene>
    <name evidence="3" type="ORF">PARMNEM_LOCUS5620</name>
</gene>
<keyword evidence="4" id="KW-1185">Reference proteome</keyword>
<evidence type="ECO:0000313" key="3">
    <source>
        <dbReference type="EMBL" id="CAK1584353.1"/>
    </source>
</evidence>
<keyword evidence="2" id="KW-0732">Signal</keyword>